<protein>
    <submittedName>
        <fullName evidence="1">Uncharacterized protein</fullName>
    </submittedName>
</protein>
<organism evidence="1">
    <name type="scientific">viral metagenome</name>
    <dbReference type="NCBI Taxonomy" id="1070528"/>
    <lineage>
        <taxon>unclassified sequences</taxon>
        <taxon>metagenomes</taxon>
        <taxon>organismal metagenomes</taxon>
    </lineage>
</organism>
<sequence>MEYYKKIKELLGMEELAKMRLEQLEREEKIDKLLKKCNNDCPEQVTRFLFNMRELNRYHAKKVHGLSILDYPNQMMKAYNDIRSVQKHFWWEHLVVPEPYCNSFHYWDHSDENMRDPNNVCQSFLPELNDKLEKGLYWCGRNERGNGPIIE</sequence>
<proteinExistence type="predicted"/>
<reference evidence="1" key="1">
    <citation type="journal article" date="2020" name="Nature">
        <title>Giant virus diversity and host interactions through global metagenomics.</title>
        <authorList>
            <person name="Schulz F."/>
            <person name="Roux S."/>
            <person name="Paez-Espino D."/>
            <person name="Jungbluth S."/>
            <person name="Walsh D.A."/>
            <person name="Denef V.J."/>
            <person name="McMahon K.D."/>
            <person name="Konstantinidis K.T."/>
            <person name="Eloe-Fadrosh E.A."/>
            <person name="Kyrpides N.C."/>
            <person name="Woyke T."/>
        </authorList>
    </citation>
    <scope>NUCLEOTIDE SEQUENCE</scope>
    <source>
        <strain evidence="1">GVMAG-M-3300005589-24</strain>
    </source>
</reference>
<name>A0A6C0EJR1_9ZZZZ</name>
<evidence type="ECO:0000313" key="1">
    <source>
        <dbReference type="EMBL" id="QHT29406.1"/>
    </source>
</evidence>
<dbReference type="EMBL" id="MN738877">
    <property type="protein sequence ID" value="QHT29406.1"/>
    <property type="molecule type" value="Genomic_DNA"/>
</dbReference>
<accession>A0A6C0EJR1</accession>
<dbReference type="AlphaFoldDB" id="A0A6C0EJR1"/>